<dbReference type="Pfam" id="PF02080">
    <property type="entry name" value="TrkA_C"/>
    <property type="match status" value="1"/>
</dbReference>
<sequence>MKSLNFLSILRRETRQFAVIGLGRFGRSVCRNLHKLGYEVLGTDIKESLVSQVLAENIASSAIKLDSTKPNALKEAGIFEFDTVIIAIGNYLEESIVTALNVKEGGVKYVIAKASSDVHGKLLQKVGADLVVYPEYQAGCDLVHLLTQNPRIIERFELDPDHSIVETRIPQEFHGIAIEELKLRSRYDISVLAVGNDDKFKINPSPQEKLNKNLSMVVIGSNKAIQKLPL</sequence>
<protein>
    <submittedName>
        <fullName evidence="3">K+ transport system, NAD-binding component</fullName>
    </submittedName>
</protein>
<dbReference type="Gene3D" id="3.40.50.720">
    <property type="entry name" value="NAD(P)-binding Rossmann-like Domain"/>
    <property type="match status" value="1"/>
</dbReference>
<dbReference type="PROSITE" id="PS51202">
    <property type="entry name" value="RCK_C"/>
    <property type="match status" value="1"/>
</dbReference>
<dbReference type="GO" id="GO:0006813">
    <property type="term" value="P:potassium ion transport"/>
    <property type="evidence" value="ECO:0007669"/>
    <property type="project" value="InterPro"/>
</dbReference>
<dbReference type="Pfam" id="PF02254">
    <property type="entry name" value="TrkA_N"/>
    <property type="match status" value="1"/>
</dbReference>
<dbReference type="AlphaFoldDB" id="A0A086CGN3"/>
<dbReference type="SUPFAM" id="SSF116726">
    <property type="entry name" value="TrkA C-terminal domain-like"/>
    <property type="match status" value="1"/>
</dbReference>
<reference evidence="3 4" key="1">
    <citation type="submission" date="2014-08" db="EMBL/GenBank/DDBJ databases">
        <title>Comparative genomics reveals surprising divergence of two closely related strains of uncultivated UCYN-A cyanobacteria.</title>
        <authorList>
            <person name="Bombar D."/>
            <person name="Heller P."/>
            <person name="Sanchez-Baracaldo P."/>
            <person name="Carter B.J."/>
            <person name="Zert J.P."/>
        </authorList>
    </citation>
    <scope>NUCLEOTIDE SEQUENCE [LARGE SCALE GENOMIC DNA]</scope>
</reference>
<dbReference type="PANTHER" id="PTHR43833">
    <property type="entry name" value="POTASSIUM CHANNEL PROTEIN 2-RELATED-RELATED"/>
    <property type="match status" value="1"/>
</dbReference>
<dbReference type="STRING" id="1527444.ucyna2_00871"/>
<evidence type="ECO:0000313" key="3">
    <source>
        <dbReference type="EMBL" id="KFF41347.1"/>
    </source>
</evidence>
<organism evidence="3 4">
    <name type="scientific">Candidatus Atelocyanobacterium thalassa isolate SIO64986</name>
    <dbReference type="NCBI Taxonomy" id="1527444"/>
    <lineage>
        <taxon>Bacteria</taxon>
        <taxon>Bacillati</taxon>
        <taxon>Cyanobacteriota</taxon>
        <taxon>Cyanophyceae</taxon>
        <taxon>Oscillatoriophycideae</taxon>
        <taxon>Chroococcales</taxon>
        <taxon>Aphanothecaceae</taxon>
        <taxon>Candidatus Atelocyanobacterium</taxon>
        <taxon>Candidatus Atelocyanobacterium thalassae</taxon>
    </lineage>
</organism>
<proteinExistence type="predicted"/>
<dbReference type="SUPFAM" id="SSF51735">
    <property type="entry name" value="NAD(P)-binding Rossmann-fold domains"/>
    <property type="match status" value="1"/>
</dbReference>
<dbReference type="Proteomes" id="UP000028922">
    <property type="component" value="Unassembled WGS sequence"/>
</dbReference>
<dbReference type="PATRIC" id="fig|1527444.3.peg.827"/>
<feature type="domain" description="RCK N-terminal" evidence="1">
    <location>
        <begin position="14"/>
        <end position="133"/>
    </location>
</feature>
<comment type="caution">
    <text evidence="3">The sequence shown here is derived from an EMBL/GenBank/DDBJ whole genome shotgun (WGS) entry which is preliminary data.</text>
</comment>
<feature type="domain" description="RCK C-terminal" evidence="2">
    <location>
        <begin position="151"/>
        <end position="230"/>
    </location>
</feature>
<dbReference type="PROSITE" id="PS51201">
    <property type="entry name" value="RCK_N"/>
    <property type="match status" value="1"/>
</dbReference>
<evidence type="ECO:0000313" key="4">
    <source>
        <dbReference type="Proteomes" id="UP000028922"/>
    </source>
</evidence>
<dbReference type="InterPro" id="IPR036721">
    <property type="entry name" value="RCK_C_sf"/>
</dbReference>
<dbReference type="InterPro" id="IPR050721">
    <property type="entry name" value="Trk_Ktr_HKT_K-transport"/>
</dbReference>
<gene>
    <name evidence="3" type="ORF">ucyna2_00871</name>
</gene>
<dbReference type="InterPro" id="IPR006037">
    <property type="entry name" value="RCK_C"/>
</dbReference>
<dbReference type="Gene3D" id="3.30.70.1450">
    <property type="entry name" value="Regulator of K+ conductance, C-terminal domain"/>
    <property type="match status" value="1"/>
</dbReference>
<dbReference type="eggNOG" id="COG0569">
    <property type="taxonomic scope" value="Bacteria"/>
</dbReference>
<name>A0A086CGN3_9CHRO</name>
<accession>A0A086CGN3</accession>
<dbReference type="InterPro" id="IPR003148">
    <property type="entry name" value="RCK_N"/>
</dbReference>
<dbReference type="EMBL" id="JPSP01000009">
    <property type="protein sequence ID" value="KFF41347.1"/>
    <property type="molecule type" value="Genomic_DNA"/>
</dbReference>
<dbReference type="GO" id="GO:0008324">
    <property type="term" value="F:monoatomic cation transmembrane transporter activity"/>
    <property type="evidence" value="ECO:0007669"/>
    <property type="project" value="InterPro"/>
</dbReference>
<dbReference type="InterPro" id="IPR036291">
    <property type="entry name" value="NAD(P)-bd_dom_sf"/>
</dbReference>
<evidence type="ECO:0000259" key="1">
    <source>
        <dbReference type="PROSITE" id="PS51201"/>
    </source>
</evidence>
<dbReference type="PANTHER" id="PTHR43833:SF7">
    <property type="entry name" value="KTR SYSTEM POTASSIUM UPTAKE PROTEIN C"/>
    <property type="match status" value="1"/>
</dbReference>
<evidence type="ECO:0000259" key="2">
    <source>
        <dbReference type="PROSITE" id="PS51202"/>
    </source>
</evidence>